<dbReference type="EMBL" id="UASK01000002">
    <property type="protein sequence ID" value="SPX40595.1"/>
    <property type="molecule type" value="Genomic_DNA"/>
</dbReference>
<accession>A0A2X1PTH5</accession>
<evidence type="ECO:0000313" key="1">
    <source>
        <dbReference type="EMBL" id="SPX40595.1"/>
    </source>
</evidence>
<evidence type="ECO:0000313" key="2">
    <source>
        <dbReference type="Proteomes" id="UP000249936"/>
    </source>
</evidence>
<proteinExistence type="predicted"/>
<sequence length="61" mass="7359">MFFKKKPARILDLFFYLTQYEHANIHSDTLRQLQISLDQLSQKLCEIPAAREKFLRLFNQT</sequence>
<dbReference type="Proteomes" id="UP000249936">
    <property type="component" value="Unassembled WGS sequence"/>
</dbReference>
<organism evidence="1 2">
    <name type="scientific">Haemophilus influenzae</name>
    <dbReference type="NCBI Taxonomy" id="727"/>
    <lineage>
        <taxon>Bacteria</taxon>
        <taxon>Pseudomonadati</taxon>
        <taxon>Pseudomonadota</taxon>
        <taxon>Gammaproteobacteria</taxon>
        <taxon>Pasteurellales</taxon>
        <taxon>Pasteurellaceae</taxon>
        <taxon>Haemophilus</taxon>
    </lineage>
</organism>
<reference evidence="1 2" key="1">
    <citation type="submission" date="2018-06" db="EMBL/GenBank/DDBJ databases">
        <authorList>
            <consortium name="Pathogen Informatics"/>
            <person name="Doyle S."/>
        </authorList>
    </citation>
    <scope>NUCLEOTIDE SEQUENCE [LARGE SCALE GENOMIC DNA]</scope>
    <source>
        <strain evidence="1 2">NCTC11872</strain>
    </source>
</reference>
<name>A0A2X1PTH5_HAEIF</name>
<keyword evidence="1" id="KW-0548">Nucleotidyltransferase</keyword>
<gene>
    <name evidence="1" type="ORF">NCTC11872_00170</name>
</gene>
<protein>
    <submittedName>
        <fullName evidence="1">Uridylyltransferase</fullName>
    </submittedName>
</protein>
<dbReference type="AlphaFoldDB" id="A0A2X1PTH5"/>
<keyword evidence="1" id="KW-0808">Transferase</keyword>
<dbReference type="GO" id="GO:0016779">
    <property type="term" value="F:nucleotidyltransferase activity"/>
    <property type="evidence" value="ECO:0007669"/>
    <property type="project" value="UniProtKB-KW"/>
</dbReference>